<feature type="compositionally biased region" description="Polar residues" evidence="1">
    <location>
        <begin position="57"/>
        <end position="76"/>
    </location>
</feature>
<reference evidence="2" key="2">
    <citation type="submission" date="2023-06" db="EMBL/GenBank/DDBJ databases">
        <authorList>
            <consortium name="Lawrence Berkeley National Laboratory"/>
            <person name="Haridas S."/>
            <person name="Hensen N."/>
            <person name="Bonometti L."/>
            <person name="Westerberg I."/>
            <person name="Brannstrom I.O."/>
            <person name="Guillou S."/>
            <person name="Cros-Aarteil S."/>
            <person name="Calhoun S."/>
            <person name="Kuo A."/>
            <person name="Mondo S."/>
            <person name="Pangilinan J."/>
            <person name="Riley R."/>
            <person name="Labutti K."/>
            <person name="Andreopoulos B."/>
            <person name="Lipzen A."/>
            <person name="Chen C."/>
            <person name="Yanf M."/>
            <person name="Daum C."/>
            <person name="Ng V."/>
            <person name="Clum A."/>
            <person name="Steindorff A."/>
            <person name="Ohm R."/>
            <person name="Martin F."/>
            <person name="Silar P."/>
            <person name="Natvig D."/>
            <person name="Lalanne C."/>
            <person name="Gautier V."/>
            <person name="Ament-Velasquez S.L."/>
            <person name="Kruys A."/>
            <person name="Hutchinson M.I."/>
            <person name="Powell A.J."/>
            <person name="Barry K."/>
            <person name="Miller A.N."/>
            <person name="Grigoriev I.V."/>
            <person name="Debuchy R."/>
            <person name="Gladieux P."/>
            <person name="Thoren M.H."/>
            <person name="Johannesson H."/>
        </authorList>
    </citation>
    <scope>NUCLEOTIDE SEQUENCE</scope>
    <source>
        <strain evidence="2">CBS 955.72</strain>
    </source>
</reference>
<keyword evidence="3" id="KW-1185">Reference proteome</keyword>
<sequence length="237" mass="25377">MHPFEHRDRTALGHSAAPWKLYLRVDDHGLFPPLGRGNRNDASPTPTSFRHPHGTHHPTTIQRPYYCNPNSNTSITPPVPPEPPEMHPLPLLLLPMAPLALAQSFDTTYTSYISITPTVTQQPFPSATTVTGGPVTPIESPLPPFSFPPSVRAQWFFVLPPFIFHRDSGGNGAVAMIAETLLPPPSRTAVGTVTLTPTMTTTTVTPAATAASAGERAEVEGAVLGLVVFCVLGLVLV</sequence>
<protein>
    <submittedName>
        <fullName evidence="2">Uncharacterized protein</fullName>
    </submittedName>
</protein>
<proteinExistence type="predicted"/>
<feature type="region of interest" description="Disordered" evidence="1">
    <location>
        <begin position="33"/>
        <end position="83"/>
    </location>
</feature>
<dbReference type="Proteomes" id="UP001275084">
    <property type="component" value="Unassembled WGS sequence"/>
</dbReference>
<evidence type="ECO:0000313" key="2">
    <source>
        <dbReference type="EMBL" id="KAK3343644.1"/>
    </source>
</evidence>
<accession>A0AAJ0H8E5</accession>
<gene>
    <name evidence="2" type="ORF">B0T25DRAFT_554853</name>
</gene>
<dbReference type="AlphaFoldDB" id="A0AAJ0H8E5"/>
<evidence type="ECO:0000256" key="1">
    <source>
        <dbReference type="SAM" id="MobiDB-lite"/>
    </source>
</evidence>
<dbReference type="EMBL" id="JAUIQD010000007">
    <property type="protein sequence ID" value="KAK3343644.1"/>
    <property type="molecule type" value="Genomic_DNA"/>
</dbReference>
<evidence type="ECO:0000313" key="3">
    <source>
        <dbReference type="Proteomes" id="UP001275084"/>
    </source>
</evidence>
<organism evidence="2 3">
    <name type="scientific">Lasiosphaeria hispida</name>
    <dbReference type="NCBI Taxonomy" id="260671"/>
    <lineage>
        <taxon>Eukaryota</taxon>
        <taxon>Fungi</taxon>
        <taxon>Dikarya</taxon>
        <taxon>Ascomycota</taxon>
        <taxon>Pezizomycotina</taxon>
        <taxon>Sordariomycetes</taxon>
        <taxon>Sordariomycetidae</taxon>
        <taxon>Sordariales</taxon>
        <taxon>Lasiosphaeriaceae</taxon>
        <taxon>Lasiosphaeria</taxon>
    </lineage>
</organism>
<reference evidence="2" key="1">
    <citation type="journal article" date="2023" name="Mol. Phylogenet. Evol.">
        <title>Genome-scale phylogeny and comparative genomics of the fungal order Sordariales.</title>
        <authorList>
            <person name="Hensen N."/>
            <person name="Bonometti L."/>
            <person name="Westerberg I."/>
            <person name="Brannstrom I.O."/>
            <person name="Guillou S."/>
            <person name="Cros-Aarteil S."/>
            <person name="Calhoun S."/>
            <person name="Haridas S."/>
            <person name="Kuo A."/>
            <person name="Mondo S."/>
            <person name="Pangilinan J."/>
            <person name="Riley R."/>
            <person name="LaButti K."/>
            <person name="Andreopoulos B."/>
            <person name="Lipzen A."/>
            <person name="Chen C."/>
            <person name="Yan M."/>
            <person name="Daum C."/>
            <person name="Ng V."/>
            <person name="Clum A."/>
            <person name="Steindorff A."/>
            <person name="Ohm R.A."/>
            <person name="Martin F."/>
            <person name="Silar P."/>
            <person name="Natvig D.O."/>
            <person name="Lalanne C."/>
            <person name="Gautier V."/>
            <person name="Ament-Velasquez S.L."/>
            <person name="Kruys A."/>
            <person name="Hutchinson M.I."/>
            <person name="Powell A.J."/>
            <person name="Barry K."/>
            <person name="Miller A.N."/>
            <person name="Grigoriev I.V."/>
            <person name="Debuchy R."/>
            <person name="Gladieux P."/>
            <person name="Hiltunen Thoren M."/>
            <person name="Johannesson H."/>
        </authorList>
    </citation>
    <scope>NUCLEOTIDE SEQUENCE</scope>
    <source>
        <strain evidence="2">CBS 955.72</strain>
    </source>
</reference>
<comment type="caution">
    <text evidence="2">The sequence shown here is derived from an EMBL/GenBank/DDBJ whole genome shotgun (WGS) entry which is preliminary data.</text>
</comment>
<name>A0AAJ0H8E5_9PEZI</name>